<dbReference type="OMA" id="CAYVETG"/>
<dbReference type="PANTHER" id="PTHR45985">
    <property type="match status" value="1"/>
</dbReference>
<name>E1ZNS4_CHLVA</name>
<dbReference type="OrthoDB" id="504708at2759"/>
<keyword evidence="2" id="KW-1133">Transmembrane helix</keyword>
<evidence type="ECO:0000313" key="6">
    <source>
        <dbReference type="Proteomes" id="UP000008141"/>
    </source>
</evidence>
<feature type="transmembrane region" description="Helical" evidence="2">
    <location>
        <begin position="596"/>
        <end position="621"/>
    </location>
</feature>
<dbReference type="InterPro" id="IPR011330">
    <property type="entry name" value="Glyco_hydro/deAcase_b/a-brl"/>
</dbReference>
<dbReference type="InterPro" id="IPR052740">
    <property type="entry name" value="CE4"/>
</dbReference>
<protein>
    <recommendedName>
        <fullName evidence="4">NodB homology domain-containing protein</fullName>
    </recommendedName>
</protein>
<proteinExistence type="predicted"/>
<gene>
    <name evidence="5" type="ORF">CHLNCDRAFT_58845</name>
</gene>
<dbReference type="GeneID" id="17351848"/>
<organism evidence="6">
    <name type="scientific">Chlorella variabilis</name>
    <name type="common">Green alga</name>
    <dbReference type="NCBI Taxonomy" id="554065"/>
    <lineage>
        <taxon>Eukaryota</taxon>
        <taxon>Viridiplantae</taxon>
        <taxon>Chlorophyta</taxon>
        <taxon>core chlorophytes</taxon>
        <taxon>Trebouxiophyceae</taxon>
        <taxon>Chlorellales</taxon>
        <taxon>Chlorellaceae</taxon>
        <taxon>Chlorella clade</taxon>
        <taxon>Chlorella</taxon>
    </lineage>
</organism>
<feature type="compositionally biased region" description="Low complexity" evidence="1">
    <location>
        <begin position="550"/>
        <end position="560"/>
    </location>
</feature>
<dbReference type="PANTHER" id="PTHR45985:SF3">
    <property type="entry name" value="CHITIN DEACETYLASE-LIKE 4"/>
    <property type="match status" value="1"/>
</dbReference>
<feature type="compositionally biased region" description="Pro residues" evidence="1">
    <location>
        <begin position="335"/>
        <end position="356"/>
    </location>
</feature>
<dbReference type="eggNOG" id="ENOG502QVDW">
    <property type="taxonomic scope" value="Eukaryota"/>
</dbReference>
<feature type="compositionally biased region" description="Pro residues" evidence="1">
    <location>
        <begin position="561"/>
        <end position="575"/>
    </location>
</feature>
<dbReference type="KEGG" id="cvr:CHLNCDRAFT_58845"/>
<feature type="compositionally biased region" description="Low complexity" evidence="1">
    <location>
        <begin position="322"/>
        <end position="334"/>
    </location>
</feature>
<reference evidence="5 6" key="1">
    <citation type="journal article" date="2010" name="Plant Cell">
        <title>The Chlorella variabilis NC64A genome reveals adaptation to photosymbiosis, coevolution with viruses, and cryptic sex.</title>
        <authorList>
            <person name="Blanc G."/>
            <person name="Duncan G."/>
            <person name="Agarkova I."/>
            <person name="Borodovsky M."/>
            <person name="Gurnon J."/>
            <person name="Kuo A."/>
            <person name="Lindquist E."/>
            <person name="Lucas S."/>
            <person name="Pangilinan J."/>
            <person name="Polle J."/>
            <person name="Salamov A."/>
            <person name="Terry A."/>
            <person name="Yamada T."/>
            <person name="Dunigan D.D."/>
            <person name="Grigoriev I.V."/>
            <person name="Claverie J.M."/>
            <person name="Van Etten J.L."/>
        </authorList>
    </citation>
    <scope>NUCLEOTIDE SEQUENCE [LARGE SCALE GENOMIC DNA]</scope>
    <source>
        <strain evidence="5 6">NC64A</strain>
    </source>
</reference>
<keyword evidence="6" id="KW-1185">Reference proteome</keyword>
<dbReference type="InParanoid" id="E1ZNS4"/>
<feature type="region of interest" description="Disordered" evidence="1">
    <location>
        <begin position="540"/>
        <end position="592"/>
    </location>
</feature>
<sequence>MRALQVAVLLAAVGTACAVGQATLAPPGGLPPAITPQFVLFTHDDAIIDTTFDMLHEVTDGRLANGCPLTATLFTQVQGTDCGLLSKLWNSGFEVADHTKNHEHMSKMGLKDVREEILGGRQGLADCGIPIQSIVGFRAPYLETKPDIRMVLKNNGYLYDSTLIEEGSGKSLTRGMGSRVWPWDMTNGIPIACGWFDNIQQCSKDEKYPGLWQVPVWNLNALGGPYTMDYGDDGDASVFDILKANFDAAYSGNRAPFPIFIHSPWLREGDRLGELKKFVDYARAKPHVYFVTVRQLISWLKNPVPAGQLTPLKLGCRNPGGAPATPQQLAAATAKPPPPKSPPPPTPQAKSPPPPVVVVQTPVPVPVVVPPVIPPVDPDTQPLPVDPVPVDPVPVTPTTTPDPVITPEPSPSPSPATMPPSGIRITMTLGGGSEDTFRKITEPQLLSVLRQVLAEASDSPAFIVSLVASPAGASGAPARRRRALQDGQQLLQAVAVVGGSQPLQMYRTMQSALRDGRIGTVLALSGAYLAAPPTIVPFQNGIDLPPPTTASPAPAASTPKPASPAPTPVPVPSPVPASADSSSSGSSSGGGGGTSLGAILGAAIGCAAAVILAAGLVYWFVWRPRQRRTAVADTAGAPSGTKAHSASDTSSQDSAPEPCAYVETGAAPYPTTNLASNALYEEQA</sequence>
<feature type="region of interest" description="Disordered" evidence="1">
    <location>
        <begin position="317"/>
        <end position="357"/>
    </location>
</feature>
<evidence type="ECO:0000259" key="4">
    <source>
        <dbReference type="Pfam" id="PF01522"/>
    </source>
</evidence>
<dbReference type="EMBL" id="GL433856">
    <property type="protein sequence ID" value="EFN52369.1"/>
    <property type="molecule type" value="Genomic_DNA"/>
</dbReference>
<dbReference type="PROSITE" id="PS51257">
    <property type="entry name" value="PROKAR_LIPOPROTEIN"/>
    <property type="match status" value="1"/>
</dbReference>
<accession>E1ZNS4</accession>
<evidence type="ECO:0000313" key="5">
    <source>
        <dbReference type="EMBL" id="EFN52369.1"/>
    </source>
</evidence>
<evidence type="ECO:0000256" key="2">
    <source>
        <dbReference type="SAM" id="Phobius"/>
    </source>
</evidence>
<dbReference type="InterPro" id="IPR002509">
    <property type="entry name" value="NODB_dom"/>
</dbReference>
<feature type="region of interest" description="Disordered" evidence="1">
    <location>
        <begin position="395"/>
        <end position="419"/>
    </location>
</feature>
<dbReference type="RefSeq" id="XP_005844471.1">
    <property type="nucleotide sequence ID" value="XM_005844409.1"/>
</dbReference>
<dbReference type="SUPFAM" id="SSF88713">
    <property type="entry name" value="Glycoside hydrolase/deacetylase"/>
    <property type="match status" value="1"/>
</dbReference>
<keyword evidence="3" id="KW-0732">Signal</keyword>
<feature type="compositionally biased region" description="Pro residues" evidence="1">
    <location>
        <begin position="404"/>
        <end position="418"/>
    </location>
</feature>
<feature type="compositionally biased region" description="Low complexity" evidence="1">
    <location>
        <begin position="576"/>
        <end position="586"/>
    </location>
</feature>
<feature type="chain" id="PRO_5003156399" description="NodB homology domain-containing protein" evidence="3">
    <location>
        <begin position="19"/>
        <end position="684"/>
    </location>
</feature>
<evidence type="ECO:0000256" key="3">
    <source>
        <dbReference type="SAM" id="SignalP"/>
    </source>
</evidence>
<dbReference type="GO" id="GO:0005975">
    <property type="term" value="P:carbohydrate metabolic process"/>
    <property type="evidence" value="ECO:0007669"/>
    <property type="project" value="InterPro"/>
</dbReference>
<dbReference type="AlphaFoldDB" id="E1ZNS4"/>
<feature type="region of interest" description="Disordered" evidence="1">
    <location>
        <begin position="631"/>
        <end position="663"/>
    </location>
</feature>
<dbReference type="Gene3D" id="3.20.20.370">
    <property type="entry name" value="Glycoside hydrolase/deacetylase"/>
    <property type="match status" value="1"/>
</dbReference>
<keyword evidence="2" id="KW-0812">Transmembrane</keyword>
<dbReference type="CDD" id="cd10919">
    <property type="entry name" value="CE4_CDA_like"/>
    <property type="match status" value="1"/>
</dbReference>
<dbReference type="STRING" id="554065.E1ZNS4"/>
<feature type="compositionally biased region" description="Polar residues" evidence="1">
    <location>
        <begin position="642"/>
        <end position="654"/>
    </location>
</feature>
<feature type="domain" description="NodB homology" evidence="4">
    <location>
        <begin position="65"/>
        <end position="157"/>
    </location>
</feature>
<dbReference type="Pfam" id="PF01522">
    <property type="entry name" value="Polysacc_deac_1"/>
    <property type="match status" value="1"/>
</dbReference>
<feature type="signal peptide" evidence="3">
    <location>
        <begin position="1"/>
        <end position="18"/>
    </location>
</feature>
<evidence type="ECO:0000256" key="1">
    <source>
        <dbReference type="SAM" id="MobiDB-lite"/>
    </source>
</evidence>
<dbReference type="GO" id="GO:0016810">
    <property type="term" value="F:hydrolase activity, acting on carbon-nitrogen (but not peptide) bonds"/>
    <property type="evidence" value="ECO:0007669"/>
    <property type="project" value="InterPro"/>
</dbReference>
<keyword evidence="2" id="KW-0472">Membrane</keyword>
<dbReference type="Proteomes" id="UP000008141">
    <property type="component" value="Unassembled WGS sequence"/>
</dbReference>